<dbReference type="OrthoDB" id="357521at2"/>
<dbReference type="InterPro" id="IPR021062">
    <property type="entry name" value="ArAE_1_C"/>
</dbReference>
<reference evidence="8" key="1">
    <citation type="submission" date="2010-12" db="EMBL/GenBank/DDBJ databases">
        <title>Complete sequence of Bacillus cellulosilyticus DSM 2522.</title>
        <authorList>
            <consortium name="US DOE Joint Genome Institute"/>
            <person name="Lucas S."/>
            <person name="Copeland A."/>
            <person name="Lapidus A."/>
            <person name="Cheng J.-F."/>
            <person name="Bruce D."/>
            <person name="Goodwin L."/>
            <person name="Pitluck S."/>
            <person name="Chertkov O."/>
            <person name="Detter J.C."/>
            <person name="Han C."/>
            <person name="Tapia R."/>
            <person name="Land M."/>
            <person name="Hauser L."/>
            <person name="Jeffries C."/>
            <person name="Kyrpides N."/>
            <person name="Ivanova N."/>
            <person name="Mikhailova N."/>
            <person name="Brumm P."/>
            <person name="Mead D."/>
            <person name="Woyke T."/>
        </authorList>
    </citation>
    <scope>NUCLEOTIDE SEQUENCE [LARGE SCALE GENOMIC DNA]</scope>
    <source>
        <strain evidence="8">DSM 2522</strain>
    </source>
</reference>
<keyword evidence="3 6" id="KW-0812">Transmembrane</keyword>
<dbReference type="PANTHER" id="PTHR40064:SF1">
    <property type="entry name" value="MEMBRANE PROTEIN"/>
    <property type="match status" value="1"/>
</dbReference>
<evidence type="ECO:0000313" key="8">
    <source>
        <dbReference type="EMBL" id="ADU30005.1"/>
    </source>
</evidence>
<feature type="transmembrane region" description="Helical" evidence="6">
    <location>
        <begin position="125"/>
        <end position="142"/>
    </location>
</feature>
<gene>
    <name evidence="8" type="ordered locus">Bcell_1742</name>
</gene>
<proteinExistence type="predicted"/>
<dbReference type="Pfam" id="PF11728">
    <property type="entry name" value="ArAE_1_C"/>
    <property type="match status" value="1"/>
</dbReference>
<feature type="domain" description="Putative aromatic acid exporter C-terminal" evidence="7">
    <location>
        <begin position="146"/>
        <end position="310"/>
    </location>
</feature>
<dbReference type="InterPro" id="IPR052984">
    <property type="entry name" value="UPF0421"/>
</dbReference>
<dbReference type="PANTHER" id="PTHR40064">
    <property type="entry name" value="MEMBRANE PROTEIN-RELATED"/>
    <property type="match status" value="1"/>
</dbReference>
<evidence type="ECO:0000256" key="2">
    <source>
        <dbReference type="ARBA" id="ARBA00022475"/>
    </source>
</evidence>
<keyword evidence="2" id="KW-1003">Cell membrane</keyword>
<dbReference type="HOGENOM" id="CLU_067525_1_0_9"/>
<keyword evidence="9" id="KW-1185">Reference proteome</keyword>
<evidence type="ECO:0000256" key="1">
    <source>
        <dbReference type="ARBA" id="ARBA00004651"/>
    </source>
</evidence>
<keyword evidence="5 6" id="KW-0472">Membrane</keyword>
<dbReference type="Proteomes" id="UP000001401">
    <property type="component" value="Chromosome"/>
</dbReference>
<feature type="transmembrane region" description="Helical" evidence="6">
    <location>
        <begin position="12"/>
        <end position="41"/>
    </location>
</feature>
<sequence length="322" mass="37111">MFRIGYRTVKTALGAAIAIAIAYYLKLDFYASAGIITILCIQKTRRQSIKISWERLLACVVGLLYASILFELFGYNPITIAILLLLFIPTTVVLKAQEGIATSSVIILHVFTSGYVSTSLIVNELAIIVIGIGCALLMNVYMPSVERELQKQQQAVERLFSKIFHEFAVYIRYGDRNWDGKEITEVAKILQDAKNTALNNVENHILRYNDQYYHYFKMREKQLDIIERMMPLLTSIEIQVKQGEMLGGFMEELSEGVTPKNTATLYLEKLEILRKKYKEMPLPHARDEFETRSALLYLAYEIEQYLLVKQQFQPVQNYSVFR</sequence>
<accession>E6TXS9</accession>
<evidence type="ECO:0000313" key="9">
    <source>
        <dbReference type="Proteomes" id="UP000001401"/>
    </source>
</evidence>
<dbReference type="EMBL" id="CP002394">
    <property type="protein sequence ID" value="ADU30005.1"/>
    <property type="molecule type" value="Genomic_DNA"/>
</dbReference>
<evidence type="ECO:0000259" key="7">
    <source>
        <dbReference type="Pfam" id="PF11728"/>
    </source>
</evidence>
<keyword evidence="4 6" id="KW-1133">Transmembrane helix</keyword>
<dbReference type="InterPro" id="IPR010343">
    <property type="entry name" value="ArAE_1"/>
</dbReference>
<dbReference type="KEGG" id="bco:Bcell_1742"/>
<dbReference type="AlphaFoldDB" id="E6TXS9"/>
<dbReference type="eggNOG" id="COG4129">
    <property type="taxonomic scope" value="Bacteria"/>
</dbReference>
<feature type="transmembrane region" description="Helical" evidence="6">
    <location>
        <begin position="53"/>
        <end position="70"/>
    </location>
</feature>
<dbReference type="STRING" id="649639.Bcell_1742"/>
<name>E6TXS9_EVAC2</name>
<evidence type="ECO:0000256" key="5">
    <source>
        <dbReference type="ARBA" id="ARBA00023136"/>
    </source>
</evidence>
<evidence type="ECO:0000256" key="4">
    <source>
        <dbReference type="ARBA" id="ARBA00022989"/>
    </source>
</evidence>
<protein>
    <recommendedName>
        <fullName evidence="7">Putative aromatic acid exporter C-terminal domain-containing protein</fullName>
    </recommendedName>
</protein>
<dbReference type="Pfam" id="PF06081">
    <property type="entry name" value="ArAE_1"/>
    <property type="match status" value="1"/>
</dbReference>
<organism evidence="8 9">
    <name type="scientific">Evansella cellulosilytica (strain ATCC 21833 / DSM 2522 / FERM P-1141 / JCM 9156 / N-4)</name>
    <name type="common">Bacillus cellulosilyticus</name>
    <dbReference type="NCBI Taxonomy" id="649639"/>
    <lineage>
        <taxon>Bacteria</taxon>
        <taxon>Bacillati</taxon>
        <taxon>Bacillota</taxon>
        <taxon>Bacilli</taxon>
        <taxon>Bacillales</taxon>
        <taxon>Bacillaceae</taxon>
        <taxon>Evansella</taxon>
    </lineage>
</organism>
<comment type="subcellular location">
    <subcellularLocation>
        <location evidence="1">Cell membrane</location>
        <topology evidence="1">Multi-pass membrane protein</topology>
    </subcellularLocation>
</comment>
<dbReference type="InterPro" id="IPR038323">
    <property type="entry name" value="ArAE_1_C_sf"/>
</dbReference>
<dbReference type="Gene3D" id="1.20.120.940">
    <property type="entry name" value="Putative aromatic acid exporter, C-terminal domain"/>
    <property type="match status" value="1"/>
</dbReference>
<dbReference type="GO" id="GO:0005886">
    <property type="term" value="C:plasma membrane"/>
    <property type="evidence" value="ECO:0007669"/>
    <property type="project" value="UniProtKB-SubCell"/>
</dbReference>
<evidence type="ECO:0000256" key="3">
    <source>
        <dbReference type="ARBA" id="ARBA00022692"/>
    </source>
</evidence>
<dbReference type="RefSeq" id="WP_013488342.1">
    <property type="nucleotide sequence ID" value="NC_014829.1"/>
</dbReference>
<evidence type="ECO:0000256" key="6">
    <source>
        <dbReference type="SAM" id="Phobius"/>
    </source>
</evidence>